<evidence type="ECO:0000313" key="8">
    <source>
        <dbReference type="Proteomes" id="UP000298493"/>
    </source>
</evidence>
<dbReference type="PANTHER" id="PTHR10869">
    <property type="entry name" value="PROLYL 4-HYDROXYLASE ALPHA SUBUNIT"/>
    <property type="match status" value="1"/>
</dbReference>
<name>A0A4Z1PMU7_9PEZI</name>
<proteinExistence type="predicted"/>
<dbReference type="SMART" id="SM00702">
    <property type="entry name" value="P4Hc"/>
    <property type="match status" value="1"/>
</dbReference>
<evidence type="ECO:0000259" key="6">
    <source>
        <dbReference type="SMART" id="SM00702"/>
    </source>
</evidence>
<dbReference type="GO" id="GO:0005783">
    <property type="term" value="C:endoplasmic reticulum"/>
    <property type="evidence" value="ECO:0007669"/>
    <property type="project" value="TreeGrafter"/>
</dbReference>
<dbReference type="PANTHER" id="PTHR10869:SF246">
    <property type="entry name" value="TRANSMEMBRANE PROLYL 4-HYDROXYLASE"/>
    <property type="match status" value="1"/>
</dbReference>
<evidence type="ECO:0000256" key="4">
    <source>
        <dbReference type="ARBA" id="ARBA00023002"/>
    </source>
</evidence>
<evidence type="ECO:0000256" key="2">
    <source>
        <dbReference type="ARBA" id="ARBA00022723"/>
    </source>
</evidence>
<dbReference type="GO" id="GO:0004656">
    <property type="term" value="F:procollagen-proline 4-dioxygenase activity"/>
    <property type="evidence" value="ECO:0007669"/>
    <property type="project" value="TreeGrafter"/>
</dbReference>
<dbReference type="InterPro" id="IPR044862">
    <property type="entry name" value="Pro_4_hyd_alph_FE2OG_OXY"/>
</dbReference>
<dbReference type="EMBL" id="SNSC02000006">
    <property type="protein sequence ID" value="TID23812.1"/>
    <property type="molecule type" value="Genomic_DNA"/>
</dbReference>
<sequence>MIENGLSVVWSLWTGLIIIWKEDEVALFRRSTLHEVVADDFGRAFARPPPPPDRVAFVAGMKREQIPDYLPAIFTENYLPKTFKTQNVSLATQYEENGCPTLPMSVQIFSLDPLVIYIRNFLSPSERAYLKILAEPDFEPSTISSDSSTDPSIRSSYSAILESDDAVVTCIARRAAKFQGHIRLSKLEPLQVVRYFPGESFKFHNDWDIDEPPGKRRSSTFFAYVGCEECVGGSTRFYHLSRNGTSKRWCDVVDCTERALKGVKFLPIEGNAIFWENLKDGVGIEEVLHAGTTLEKGVKYGLNIWTRETSEWT</sequence>
<dbReference type="GO" id="GO:0031418">
    <property type="term" value="F:L-ascorbic acid binding"/>
    <property type="evidence" value="ECO:0007669"/>
    <property type="project" value="InterPro"/>
</dbReference>
<dbReference type="InterPro" id="IPR045054">
    <property type="entry name" value="P4HA-like"/>
</dbReference>
<dbReference type="InterPro" id="IPR006620">
    <property type="entry name" value="Pro_4_hyd_alph"/>
</dbReference>
<accession>A0A4Z1PMU7</accession>
<gene>
    <name evidence="7" type="ORF">E6O75_ATG03448</name>
</gene>
<dbReference type="AlphaFoldDB" id="A0A4Z1PMU7"/>
<dbReference type="Proteomes" id="UP000298493">
    <property type="component" value="Unassembled WGS sequence"/>
</dbReference>
<comment type="caution">
    <text evidence="7">The sequence shown here is derived from an EMBL/GenBank/DDBJ whole genome shotgun (WGS) entry which is preliminary data.</text>
</comment>
<dbReference type="STRING" id="86259.A0A4Z1PMU7"/>
<protein>
    <submittedName>
        <fullName evidence="7">Prolyl 4-hydroxylase 1</fullName>
    </submittedName>
</protein>
<organism evidence="7 8">
    <name type="scientific">Venturia nashicola</name>
    <dbReference type="NCBI Taxonomy" id="86259"/>
    <lineage>
        <taxon>Eukaryota</taxon>
        <taxon>Fungi</taxon>
        <taxon>Dikarya</taxon>
        <taxon>Ascomycota</taxon>
        <taxon>Pezizomycotina</taxon>
        <taxon>Dothideomycetes</taxon>
        <taxon>Pleosporomycetidae</taxon>
        <taxon>Venturiales</taxon>
        <taxon>Venturiaceae</taxon>
        <taxon>Venturia</taxon>
    </lineage>
</organism>
<comment type="cofactor">
    <cofactor evidence="1">
        <name>L-ascorbate</name>
        <dbReference type="ChEBI" id="CHEBI:38290"/>
    </cofactor>
</comment>
<keyword evidence="5" id="KW-0408">Iron</keyword>
<dbReference type="Pfam" id="PF13640">
    <property type="entry name" value="2OG-FeII_Oxy_3"/>
    <property type="match status" value="1"/>
</dbReference>
<evidence type="ECO:0000256" key="1">
    <source>
        <dbReference type="ARBA" id="ARBA00001961"/>
    </source>
</evidence>
<reference evidence="7 8" key="1">
    <citation type="submission" date="2019-04" db="EMBL/GenBank/DDBJ databases">
        <title>High contiguity whole genome sequence and gene annotation resource for two Venturia nashicola isolates.</title>
        <authorList>
            <person name="Prokchorchik M."/>
            <person name="Won K."/>
            <person name="Lee Y."/>
            <person name="Choi E.D."/>
            <person name="Segonzac C."/>
            <person name="Sohn K.H."/>
        </authorList>
    </citation>
    <scope>NUCLEOTIDE SEQUENCE [LARGE SCALE GENOMIC DNA]</scope>
    <source>
        <strain evidence="7 8">PRI2</strain>
    </source>
</reference>
<feature type="domain" description="Prolyl 4-hydroxylase alpha subunit" evidence="6">
    <location>
        <begin position="113"/>
        <end position="307"/>
    </location>
</feature>
<keyword evidence="3" id="KW-0223">Dioxygenase</keyword>
<keyword evidence="4" id="KW-0560">Oxidoreductase</keyword>
<dbReference type="GO" id="GO:0005506">
    <property type="term" value="F:iron ion binding"/>
    <property type="evidence" value="ECO:0007669"/>
    <property type="project" value="InterPro"/>
</dbReference>
<keyword evidence="8" id="KW-1185">Reference proteome</keyword>
<evidence type="ECO:0000313" key="7">
    <source>
        <dbReference type="EMBL" id="TID23812.1"/>
    </source>
</evidence>
<evidence type="ECO:0000256" key="3">
    <source>
        <dbReference type="ARBA" id="ARBA00022964"/>
    </source>
</evidence>
<evidence type="ECO:0000256" key="5">
    <source>
        <dbReference type="ARBA" id="ARBA00023004"/>
    </source>
</evidence>
<keyword evidence="2" id="KW-0479">Metal-binding</keyword>
<dbReference type="Gene3D" id="2.60.120.620">
    <property type="entry name" value="q2cbj1_9rhob like domain"/>
    <property type="match status" value="1"/>
</dbReference>